<dbReference type="GO" id="GO:0006423">
    <property type="term" value="P:cysteinyl-tRNA aminoacylation"/>
    <property type="evidence" value="ECO:0007669"/>
    <property type="project" value="InterPro"/>
</dbReference>
<evidence type="ECO:0000256" key="2">
    <source>
        <dbReference type="ARBA" id="ARBA00004496"/>
    </source>
</evidence>
<dbReference type="PANTHER" id="PTHR10890:SF25">
    <property type="entry name" value="CYSTEINE--TRNA LIGASE, CHLOROPLASTIC_MITOCHONDRIAL"/>
    <property type="match status" value="1"/>
</dbReference>
<dbReference type="InterPro" id="IPR024909">
    <property type="entry name" value="Cys-tRNA/MSH_ligase"/>
</dbReference>
<evidence type="ECO:0000256" key="11">
    <source>
        <dbReference type="ARBA" id="ARBA00022840"/>
    </source>
</evidence>
<feature type="region of interest" description="Disordered" evidence="15">
    <location>
        <begin position="44"/>
        <end position="66"/>
    </location>
</feature>
<evidence type="ECO:0000256" key="9">
    <source>
        <dbReference type="ARBA" id="ARBA00022741"/>
    </source>
</evidence>
<dbReference type="Pfam" id="PF01406">
    <property type="entry name" value="tRNA-synt_1e"/>
    <property type="match status" value="1"/>
</dbReference>
<evidence type="ECO:0000256" key="4">
    <source>
        <dbReference type="ARBA" id="ARBA00012832"/>
    </source>
</evidence>
<dbReference type="EC" id="6.1.1.16" evidence="4"/>
<evidence type="ECO:0000259" key="17">
    <source>
        <dbReference type="SMART" id="SM00840"/>
    </source>
</evidence>
<evidence type="ECO:0000256" key="1">
    <source>
        <dbReference type="ARBA" id="ARBA00001947"/>
    </source>
</evidence>
<reference evidence="18" key="1">
    <citation type="journal article" date="2021" name="Sci. Rep.">
        <title>Diploid genomic architecture of Nitzschia inconspicua, an elite biomass production diatom.</title>
        <authorList>
            <person name="Oliver A."/>
            <person name="Podell S."/>
            <person name="Pinowska A."/>
            <person name="Traller J.C."/>
            <person name="Smith S.R."/>
            <person name="McClure R."/>
            <person name="Beliaev A."/>
            <person name="Bohutskyi P."/>
            <person name="Hill E.A."/>
            <person name="Rabines A."/>
            <person name="Zheng H."/>
            <person name="Allen L.Z."/>
            <person name="Kuo A."/>
            <person name="Grigoriev I.V."/>
            <person name="Allen A.E."/>
            <person name="Hazlebeck D."/>
            <person name="Allen E.E."/>
        </authorList>
    </citation>
    <scope>NUCLEOTIDE SEQUENCE</scope>
    <source>
        <strain evidence="18">Hildebrandi</strain>
    </source>
</reference>
<organism evidence="18 19">
    <name type="scientific">Nitzschia inconspicua</name>
    <dbReference type="NCBI Taxonomy" id="303405"/>
    <lineage>
        <taxon>Eukaryota</taxon>
        <taxon>Sar</taxon>
        <taxon>Stramenopiles</taxon>
        <taxon>Ochrophyta</taxon>
        <taxon>Bacillariophyta</taxon>
        <taxon>Bacillariophyceae</taxon>
        <taxon>Bacillariophycidae</taxon>
        <taxon>Bacillariales</taxon>
        <taxon>Bacillariaceae</taxon>
        <taxon>Nitzschia</taxon>
    </lineage>
</organism>
<keyword evidence="7" id="KW-0436">Ligase</keyword>
<dbReference type="SMART" id="SM00840">
    <property type="entry name" value="DALR_2"/>
    <property type="match status" value="1"/>
</dbReference>
<dbReference type="CDD" id="cd00672">
    <property type="entry name" value="CysRS_core"/>
    <property type="match status" value="1"/>
</dbReference>
<accession>A0A9K3KJM4</accession>
<keyword evidence="11" id="KW-0067">ATP-binding</keyword>
<evidence type="ECO:0000256" key="7">
    <source>
        <dbReference type="ARBA" id="ARBA00022598"/>
    </source>
</evidence>
<evidence type="ECO:0000256" key="16">
    <source>
        <dbReference type="SAM" id="SignalP"/>
    </source>
</evidence>
<keyword evidence="12" id="KW-0648">Protein biosynthesis</keyword>
<proteinExistence type="inferred from homology"/>
<keyword evidence="16" id="KW-0732">Signal</keyword>
<feature type="region of interest" description="Disordered" evidence="15">
    <location>
        <begin position="405"/>
        <end position="436"/>
    </location>
</feature>
<keyword evidence="10" id="KW-0862">Zinc</keyword>
<feature type="domain" description="Cysteinyl-tRNA synthetase class Ia DALR" evidence="17">
    <location>
        <begin position="447"/>
        <end position="526"/>
    </location>
</feature>
<evidence type="ECO:0000256" key="6">
    <source>
        <dbReference type="ARBA" id="ARBA00022490"/>
    </source>
</evidence>
<dbReference type="InterPro" id="IPR015273">
    <property type="entry name" value="Cys-tRNA-synt_Ia_DALR"/>
</dbReference>
<evidence type="ECO:0000256" key="13">
    <source>
        <dbReference type="ARBA" id="ARBA00023146"/>
    </source>
</evidence>
<evidence type="ECO:0000256" key="3">
    <source>
        <dbReference type="ARBA" id="ARBA00005594"/>
    </source>
</evidence>
<comment type="cofactor">
    <cofactor evidence="1">
        <name>Zn(2+)</name>
        <dbReference type="ChEBI" id="CHEBI:29105"/>
    </cofactor>
</comment>
<dbReference type="GO" id="GO:0046872">
    <property type="term" value="F:metal ion binding"/>
    <property type="evidence" value="ECO:0007669"/>
    <property type="project" value="UniProtKB-KW"/>
</dbReference>
<feature type="compositionally biased region" description="Low complexity" evidence="15">
    <location>
        <begin position="410"/>
        <end position="419"/>
    </location>
</feature>
<evidence type="ECO:0000256" key="14">
    <source>
        <dbReference type="ARBA" id="ARBA00031499"/>
    </source>
</evidence>
<keyword evidence="13" id="KW-0030">Aminoacyl-tRNA synthetase</keyword>
<evidence type="ECO:0000256" key="15">
    <source>
        <dbReference type="SAM" id="MobiDB-lite"/>
    </source>
</evidence>
<feature type="chain" id="PRO_5039912946" description="Cysteine--tRNA ligase" evidence="16">
    <location>
        <begin position="22"/>
        <end position="603"/>
    </location>
</feature>
<keyword evidence="19" id="KW-1185">Reference proteome</keyword>
<reference evidence="18" key="2">
    <citation type="submission" date="2021-04" db="EMBL/GenBank/DDBJ databases">
        <authorList>
            <person name="Podell S."/>
        </authorList>
    </citation>
    <scope>NUCLEOTIDE SEQUENCE</scope>
    <source>
        <strain evidence="18">Hildebrandi</strain>
    </source>
</reference>
<evidence type="ECO:0000256" key="8">
    <source>
        <dbReference type="ARBA" id="ARBA00022723"/>
    </source>
</evidence>
<comment type="caution">
    <text evidence="18">The sequence shown here is derived from an EMBL/GenBank/DDBJ whole genome shotgun (WGS) entry which is preliminary data.</text>
</comment>
<gene>
    <name evidence="18" type="ORF">IV203_032461</name>
</gene>
<keyword evidence="8" id="KW-0479">Metal-binding</keyword>
<dbReference type="AlphaFoldDB" id="A0A9K3KJM4"/>
<dbReference type="FunFam" id="3.40.50.620:FF:000130">
    <property type="entry name" value="Cysteine--tRNA ligase"/>
    <property type="match status" value="1"/>
</dbReference>
<keyword evidence="6" id="KW-0963">Cytoplasm</keyword>
<evidence type="ECO:0000256" key="10">
    <source>
        <dbReference type="ARBA" id="ARBA00022833"/>
    </source>
</evidence>
<dbReference type="Pfam" id="PF23493">
    <property type="entry name" value="CysS_C"/>
    <property type="match status" value="1"/>
</dbReference>
<dbReference type="OrthoDB" id="438179at2759"/>
<dbReference type="HAMAP" id="MF_00041">
    <property type="entry name" value="Cys_tRNA_synth"/>
    <property type="match status" value="1"/>
</dbReference>
<dbReference type="GO" id="GO:0004817">
    <property type="term" value="F:cysteine-tRNA ligase activity"/>
    <property type="evidence" value="ECO:0007669"/>
    <property type="project" value="UniProtKB-EC"/>
</dbReference>
<name>A0A9K3KJM4_9STRA</name>
<dbReference type="Proteomes" id="UP000693970">
    <property type="component" value="Unassembled WGS sequence"/>
</dbReference>
<evidence type="ECO:0000313" key="18">
    <source>
        <dbReference type="EMBL" id="KAG7344930.1"/>
    </source>
</evidence>
<feature type="signal peptide" evidence="16">
    <location>
        <begin position="1"/>
        <end position="21"/>
    </location>
</feature>
<feature type="compositionally biased region" description="Polar residues" evidence="15">
    <location>
        <begin position="420"/>
        <end position="429"/>
    </location>
</feature>
<dbReference type="InterPro" id="IPR032678">
    <property type="entry name" value="tRNA-synt_1_cat_dom"/>
</dbReference>
<dbReference type="InterPro" id="IPR056411">
    <property type="entry name" value="CysS_C"/>
</dbReference>
<dbReference type="InterPro" id="IPR015803">
    <property type="entry name" value="Cys-tRNA-ligase"/>
</dbReference>
<keyword evidence="9" id="KW-0547">Nucleotide-binding</keyword>
<dbReference type="EMBL" id="JAGRRH010000022">
    <property type="protein sequence ID" value="KAG7344930.1"/>
    <property type="molecule type" value="Genomic_DNA"/>
</dbReference>
<sequence length="603" mass="67786">MILSLSLALCLWSSFHSKTDAWSIQQRSLNKRYIRFQSSTTRLFGGPTDDNNNNNKIDASSPSSLPTIHLYNSKSRSKEPLRPLQSNNKVSMYTCGPTVYDYAHVGNFRAFLTYDLIKRVLLYFGYDVTHVCNLTDVDDKIINRANEQKYDNIQDLTRKYEAFFFQDLQALNVLLADHYPRATEHIDEMMDMILELASKDLAYETQDGSWYFATANKEGYGEQLVQLNVDDMETTERGESELKRDPQDFALWKAFKPEVDREDSSWERPGKIKKGRPGWHLECSAMARKYLGDTIDIHGGGVDLKFPHHENEIAQSEGVTGTTFCNCWLHNGFVNINDEKMSKSLGNFLTLRGACPQSKDVRAYRFLVMSSQYSKPLSFTPDAMGAAKNSLKRIDKVMAQIETALSESNQQQQQQQQQQHNMNDESVTNSSSSSIVQQGVVPKAMEQFEMALLDDLSMPRASASLFSLIKAAEKELKRGTAVASSSSSPTDNKVPLDLVGLLSIATALRRMDTVFGIFYNVPLTEEEEQQQQAAAAAAIEQTDDASPIETVPEEVMVLVTQRTEAKQAKDWDLADSLRTRIAELGFVVKDVKGGDPVVTRSES</sequence>
<comment type="similarity">
    <text evidence="3">Belongs to the class-I aminoacyl-tRNA synthetase family.</text>
</comment>
<evidence type="ECO:0000313" key="19">
    <source>
        <dbReference type="Proteomes" id="UP000693970"/>
    </source>
</evidence>
<evidence type="ECO:0000256" key="12">
    <source>
        <dbReference type="ARBA" id="ARBA00022917"/>
    </source>
</evidence>
<dbReference type="GO" id="GO:0005737">
    <property type="term" value="C:cytoplasm"/>
    <property type="evidence" value="ECO:0007669"/>
    <property type="project" value="UniProtKB-SubCell"/>
</dbReference>
<dbReference type="GO" id="GO:0005524">
    <property type="term" value="F:ATP binding"/>
    <property type="evidence" value="ECO:0007669"/>
    <property type="project" value="UniProtKB-KW"/>
</dbReference>
<dbReference type="NCBIfam" id="TIGR00435">
    <property type="entry name" value="cysS"/>
    <property type="match status" value="1"/>
</dbReference>
<dbReference type="PANTHER" id="PTHR10890">
    <property type="entry name" value="CYSTEINYL-TRNA SYNTHETASE"/>
    <property type="match status" value="1"/>
</dbReference>
<protein>
    <recommendedName>
        <fullName evidence="5">Cysteine--tRNA ligase</fullName>
        <ecNumber evidence="4">6.1.1.16</ecNumber>
    </recommendedName>
    <alternativeName>
        <fullName evidence="14">Cysteinyl-tRNA synthetase</fullName>
    </alternativeName>
</protein>
<feature type="compositionally biased region" description="Polar residues" evidence="15">
    <location>
        <begin position="49"/>
        <end position="66"/>
    </location>
</feature>
<evidence type="ECO:0000256" key="5">
    <source>
        <dbReference type="ARBA" id="ARBA00014738"/>
    </source>
</evidence>
<comment type="subcellular location">
    <subcellularLocation>
        <location evidence="2">Cytoplasm</location>
    </subcellularLocation>
</comment>